<gene>
    <name evidence="1" type="ORF">rCG_46101</name>
</gene>
<evidence type="ECO:0000313" key="1">
    <source>
        <dbReference type="EMBL" id="EDM09553.1"/>
    </source>
</evidence>
<protein>
    <submittedName>
        <fullName evidence="1">RCG46101</fullName>
    </submittedName>
</protein>
<sequence length="23" mass="2761">PWERVKAHRLRTADLETAKKLQN</sequence>
<proteinExistence type="predicted"/>
<name>A6ICU4_RAT</name>
<dbReference type="Proteomes" id="UP000234681">
    <property type="component" value="Chromosome 13"/>
</dbReference>
<dbReference type="EMBL" id="CH473958">
    <property type="protein sequence ID" value="EDM09553.1"/>
    <property type="molecule type" value="Genomic_DNA"/>
</dbReference>
<reference evidence="1 2" key="1">
    <citation type="submission" date="2005-09" db="EMBL/GenBank/DDBJ databases">
        <authorList>
            <person name="Mural R.J."/>
            <person name="Li P.W."/>
            <person name="Adams M.D."/>
            <person name="Amanatides P.G."/>
            <person name="Baden-Tillson H."/>
            <person name="Barnstead M."/>
            <person name="Chin S.H."/>
            <person name="Dew I."/>
            <person name="Evans C.A."/>
            <person name="Ferriera S."/>
            <person name="Flanigan M."/>
            <person name="Fosler C."/>
            <person name="Glodek A."/>
            <person name="Gu Z."/>
            <person name="Holt R.A."/>
            <person name="Jennings D."/>
            <person name="Kraft C.L."/>
            <person name="Lu F."/>
            <person name="Nguyen T."/>
            <person name="Nusskern D.R."/>
            <person name="Pfannkoch C.M."/>
            <person name="Sitter C."/>
            <person name="Sutton G.G."/>
            <person name="Venter J.C."/>
            <person name="Wang Z."/>
            <person name="Woodage T."/>
            <person name="Zheng X.H."/>
            <person name="Zhong F."/>
        </authorList>
    </citation>
    <scope>NUCLEOTIDE SEQUENCE [LARGE SCALE GENOMIC DNA]</scope>
    <source>
        <strain>BN</strain>
        <strain evidence="2">Sprague-Dawley</strain>
    </source>
</reference>
<organism evidence="1 2">
    <name type="scientific">Rattus norvegicus</name>
    <name type="common">Rat</name>
    <dbReference type="NCBI Taxonomy" id="10116"/>
    <lineage>
        <taxon>Eukaryota</taxon>
        <taxon>Metazoa</taxon>
        <taxon>Chordata</taxon>
        <taxon>Craniata</taxon>
        <taxon>Vertebrata</taxon>
        <taxon>Euteleostomi</taxon>
        <taxon>Mammalia</taxon>
        <taxon>Eutheria</taxon>
        <taxon>Euarchontoglires</taxon>
        <taxon>Glires</taxon>
        <taxon>Rodentia</taxon>
        <taxon>Myomorpha</taxon>
        <taxon>Muroidea</taxon>
        <taxon>Muridae</taxon>
        <taxon>Murinae</taxon>
        <taxon>Rattus</taxon>
    </lineage>
</organism>
<evidence type="ECO:0000313" key="2">
    <source>
        <dbReference type="Proteomes" id="UP000234681"/>
    </source>
</evidence>
<feature type="non-terminal residue" evidence="1">
    <location>
        <position position="1"/>
    </location>
</feature>
<accession>A6ICU4</accession>
<dbReference type="AlphaFoldDB" id="A6ICU4"/>